<keyword evidence="5" id="KW-0442">Lipid degradation</keyword>
<feature type="transmembrane region" description="Helical" evidence="8">
    <location>
        <begin position="334"/>
        <end position="356"/>
    </location>
</feature>
<keyword evidence="11" id="KW-1185">Reference proteome</keyword>
<dbReference type="InterPro" id="IPR051406">
    <property type="entry name" value="PLD_domain"/>
</dbReference>
<proteinExistence type="inferred from homology"/>
<evidence type="ECO:0000259" key="9">
    <source>
        <dbReference type="PROSITE" id="PS50035"/>
    </source>
</evidence>
<feature type="coiled-coil region" evidence="7">
    <location>
        <begin position="259"/>
        <end position="286"/>
    </location>
</feature>
<evidence type="ECO:0000256" key="8">
    <source>
        <dbReference type="SAM" id="Phobius"/>
    </source>
</evidence>
<evidence type="ECO:0000313" key="11">
    <source>
        <dbReference type="Proteomes" id="UP000251993"/>
    </source>
</evidence>
<keyword evidence="8" id="KW-0472">Membrane</keyword>
<dbReference type="PROSITE" id="PS50035">
    <property type="entry name" value="PLD"/>
    <property type="match status" value="1"/>
</dbReference>
<gene>
    <name evidence="10" type="ORF">DR864_06415</name>
</gene>
<evidence type="ECO:0000256" key="5">
    <source>
        <dbReference type="ARBA" id="ARBA00022963"/>
    </source>
</evidence>
<dbReference type="PANTHER" id="PTHR43856">
    <property type="entry name" value="CARDIOLIPIN HYDROLASE"/>
    <property type="match status" value="1"/>
</dbReference>
<dbReference type="AlphaFoldDB" id="A0A344TFG8"/>
<sequence>MNDILTNGAEIKQRIISEIQKASQNIFLAMAWFTDRDIANAIITAKNRNITVDIILSSNAQNETVKQMFRAENVSIHAFETGDERGMMHHKFCLIDNRISINGSYNYSYNASNNNVENIQVSDDQNTYRQLFAEFERLKYNIDHQIDVNISSANPMEQVITKTKTVQPVNTADSFSQQLSNLIYATANINTENYRKQGYDNSKDSAGNIEIFSTNYGEIKEQIKTYATDDTLSSKKSVITQNINSAFESKKAELEIDKKNELKSVNSNHEIELKQINSKISEIKQEKSIFESGNQTTGEKGLLQINNEIEKNRLERNLLESSFVIKKFWTAGTIFKIAVLGILVFYLSIFFASAMYKVFFEGNIIRNSLEAGVNPGLPQIVDANAILKIFKTQGALFGIMALFFFLIPVLLSNLKLIGSKKDWVNTLCFWVGILVFDIVVSIMVAMNTDEIKNLLIGQQSQLKIWEVPAHGEFWLIFVFGMLPLIITHFIIEAIVNAYQKSQRETVDAEKSKQIEMLDKALLDLNLQKDLLSNKIKEKDDLLKQKNTELERLEKEINNQQNNIENIFTELLKNIRAIHDDFITRITSGKIFTDEILNSVSTAYKSGYIEYLPELYAEKEVANRVRQIEQVINNNNR</sequence>
<dbReference type="SUPFAM" id="SSF56024">
    <property type="entry name" value="Phospholipase D/nuclease"/>
    <property type="match status" value="1"/>
</dbReference>
<evidence type="ECO:0000256" key="4">
    <source>
        <dbReference type="ARBA" id="ARBA00022801"/>
    </source>
</evidence>
<evidence type="ECO:0000256" key="7">
    <source>
        <dbReference type="SAM" id="Coils"/>
    </source>
</evidence>
<evidence type="ECO:0000256" key="6">
    <source>
        <dbReference type="ARBA" id="ARBA00023098"/>
    </source>
</evidence>
<dbReference type="EMBL" id="CP030850">
    <property type="protein sequence ID" value="AXE17389.1"/>
    <property type="molecule type" value="Genomic_DNA"/>
</dbReference>
<keyword evidence="7" id="KW-0175">Coiled coil</keyword>
<dbReference type="RefSeq" id="WP_114066175.1">
    <property type="nucleotide sequence ID" value="NZ_CP030850.1"/>
</dbReference>
<feature type="coiled-coil region" evidence="7">
    <location>
        <begin position="528"/>
        <end position="569"/>
    </location>
</feature>
<dbReference type="InterPro" id="IPR001736">
    <property type="entry name" value="PLipase_D/transphosphatidylase"/>
</dbReference>
<dbReference type="Gene3D" id="3.30.870.10">
    <property type="entry name" value="Endonuclease Chain A"/>
    <property type="match status" value="1"/>
</dbReference>
<reference evidence="10 11" key="1">
    <citation type="submission" date="2018-07" db="EMBL/GenBank/DDBJ databases">
        <title>Genome sequencing of Runella.</title>
        <authorList>
            <person name="Baek M.-G."/>
            <person name="Yi H."/>
        </authorList>
    </citation>
    <scope>NUCLEOTIDE SEQUENCE [LARGE SCALE GENOMIC DNA]</scope>
    <source>
        <strain evidence="10 11">HYN0085</strain>
    </source>
</reference>
<accession>A0A344TFG8</accession>
<dbReference type="GO" id="GO:0016891">
    <property type="term" value="F:RNA endonuclease activity producing 5'-phosphomonoesters, hydrolytic mechanism"/>
    <property type="evidence" value="ECO:0007669"/>
    <property type="project" value="TreeGrafter"/>
</dbReference>
<keyword evidence="6" id="KW-0443">Lipid metabolism</keyword>
<organism evidence="10 11">
    <name type="scientific">Runella rosea</name>
    <dbReference type="NCBI Taxonomy" id="2259595"/>
    <lineage>
        <taxon>Bacteria</taxon>
        <taxon>Pseudomonadati</taxon>
        <taxon>Bacteroidota</taxon>
        <taxon>Cytophagia</taxon>
        <taxon>Cytophagales</taxon>
        <taxon>Spirosomataceae</taxon>
        <taxon>Runella</taxon>
    </lineage>
</organism>
<evidence type="ECO:0000256" key="1">
    <source>
        <dbReference type="ARBA" id="ARBA00000798"/>
    </source>
</evidence>
<keyword evidence="8" id="KW-0812">Transmembrane</keyword>
<dbReference type="EC" id="3.1.4.4" evidence="3"/>
<evidence type="ECO:0000313" key="10">
    <source>
        <dbReference type="EMBL" id="AXE17389.1"/>
    </source>
</evidence>
<feature type="transmembrane region" description="Helical" evidence="8">
    <location>
        <begin position="473"/>
        <end position="495"/>
    </location>
</feature>
<dbReference type="InterPro" id="IPR025202">
    <property type="entry name" value="PLD-like_dom"/>
</dbReference>
<feature type="domain" description="PLD phosphodiesterase" evidence="9">
    <location>
        <begin position="84"/>
        <end position="111"/>
    </location>
</feature>
<dbReference type="GO" id="GO:0004630">
    <property type="term" value="F:phospholipase D activity"/>
    <property type="evidence" value="ECO:0007669"/>
    <property type="project" value="UniProtKB-EC"/>
</dbReference>
<dbReference type="GO" id="GO:0016042">
    <property type="term" value="P:lipid catabolic process"/>
    <property type="evidence" value="ECO:0007669"/>
    <property type="project" value="UniProtKB-KW"/>
</dbReference>
<evidence type="ECO:0000256" key="3">
    <source>
        <dbReference type="ARBA" id="ARBA00012027"/>
    </source>
</evidence>
<evidence type="ECO:0000256" key="2">
    <source>
        <dbReference type="ARBA" id="ARBA00008664"/>
    </source>
</evidence>
<dbReference type="Proteomes" id="UP000251993">
    <property type="component" value="Chromosome"/>
</dbReference>
<dbReference type="KEGG" id="run:DR864_06415"/>
<feature type="transmembrane region" description="Helical" evidence="8">
    <location>
        <begin position="394"/>
        <end position="411"/>
    </location>
</feature>
<comment type="catalytic activity">
    <reaction evidence="1">
        <text>a 1,2-diacyl-sn-glycero-3-phosphocholine + H2O = a 1,2-diacyl-sn-glycero-3-phosphate + choline + H(+)</text>
        <dbReference type="Rhea" id="RHEA:14445"/>
        <dbReference type="ChEBI" id="CHEBI:15354"/>
        <dbReference type="ChEBI" id="CHEBI:15377"/>
        <dbReference type="ChEBI" id="CHEBI:15378"/>
        <dbReference type="ChEBI" id="CHEBI:57643"/>
        <dbReference type="ChEBI" id="CHEBI:58608"/>
        <dbReference type="EC" id="3.1.4.4"/>
    </reaction>
</comment>
<dbReference type="OrthoDB" id="9762009at2"/>
<dbReference type="PANTHER" id="PTHR43856:SF1">
    <property type="entry name" value="MITOCHONDRIAL CARDIOLIPIN HYDROLASE"/>
    <property type="match status" value="1"/>
</dbReference>
<dbReference type="GO" id="GO:0006793">
    <property type="term" value="P:phosphorus metabolic process"/>
    <property type="evidence" value="ECO:0007669"/>
    <property type="project" value="UniProtKB-ARBA"/>
</dbReference>
<name>A0A344TFG8_9BACT</name>
<protein>
    <recommendedName>
        <fullName evidence="3">phospholipase D</fullName>
        <ecNumber evidence="3">3.1.4.4</ecNumber>
    </recommendedName>
</protein>
<comment type="similarity">
    <text evidence="2">Belongs to the phospholipase D family.</text>
</comment>
<keyword evidence="8" id="KW-1133">Transmembrane helix</keyword>
<feature type="transmembrane region" description="Helical" evidence="8">
    <location>
        <begin position="423"/>
        <end position="446"/>
    </location>
</feature>
<keyword evidence="4" id="KW-0378">Hydrolase</keyword>
<dbReference type="Pfam" id="PF13091">
    <property type="entry name" value="PLDc_2"/>
    <property type="match status" value="1"/>
</dbReference>